<organism evidence="2 3">
    <name type="scientific">Phanerochaete sordida</name>
    <dbReference type="NCBI Taxonomy" id="48140"/>
    <lineage>
        <taxon>Eukaryota</taxon>
        <taxon>Fungi</taxon>
        <taxon>Dikarya</taxon>
        <taxon>Basidiomycota</taxon>
        <taxon>Agaricomycotina</taxon>
        <taxon>Agaricomycetes</taxon>
        <taxon>Polyporales</taxon>
        <taxon>Phanerochaetaceae</taxon>
        <taxon>Phanerochaete</taxon>
    </lineage>
</organism>
<dbReference type="Proteomes" id="UP000703269">
    <property type="component" value="Unassembled WGS sequence"/>
</dbReference>
<sequence>MKAIWSALFTAVACATTSFAGNSLPGTFDIFSYNPTESTTTKLDFVQIFAIIDDSFYVLSTAPQTVDWQGLTLSAGIIKTIPPPGYLGPVESIGAVYASPDDYPTTTPGPFPTWANQPEATTSSELWTAADNGDGNSILSLSGSSDLFSLCASYFNGGLALTAVVFNANYSSYEERSETYNGATCVPVTLLAIARASD</sequence>
<protein>
    <submittedName>
        <fullName evidence="2">Uncharacterized protein</fullName>
    </submittedName>
</protein>
<feature type="chain" id="PRO_5040209455" evidence="1">
    <location>
        <begin position="21"/>
        <end position="198"/>
    </location>
</feature>
<dbReference type="AlphaFoldDB" id="A0A9P3G7G8"/>
<reference evidence="2 3" key="1">
    <citation type="submission" date="2021-08" db="EMBL/GenBank/DDBJ databases">
        <title>Draft Genome Sequence of Phanerochaete sordida strain YK-624.</title>
        <authorList>
            <person name="Mori T."/>
            <person name="Dohra H."/>
            <person name="Suzuki T."/>
            <person name="Kawagishi H."/>
            <person name="Hirai H."/>
        </authorList>
    </citation>
    <scope>NUCLEOTIDE SEQUENCE [LARGE SCALE GENOMIC DNA]</scope>
    <source>
        <strain evidence="2 3">YK-624</strain>
    </source>
</reference>
<evidence type="ECO:0000256" key="1">
    <source>
        <dbReference type="SAM" id="SignalP"/>
    </source>
</evidence>
<gene>
    <name evidence="2" type="ORF">PsYK624_055780</name>
</gene>
<name>A0A9P3G7G8_9APHY</name>
<dbReference type="OrthoDB" id="2798876at2759"/>
<evidence type="ECO:0000313" key="3">
    <source>
        <dbReference type="Proteomes" id="UP000703269"/>
    </source>
</evidence>
<feature type="signal peptide" evidence="1">
    <location>
        <begin position="1"/>
        <end position="20"/>
    </location>
</feature>
<keyword evidence="3" id="KW-1185">Reference proteome</keyword>
<evidence type="ECO:0000313" key="2">
    <source>
        <dbReference type="EMBL" id="GJE89477.1"/>
    </source>
</evidence>
<dbReference type="EMBL" id="BPQB01000013">
    <property type="protein sequence ID" value="GJE89477.1"/>
    <property type="molecule type" value="Genomic_DNA"/>
</dbReference>
<comment type="caution">
    <text evidence="2">The sequence shown here is derived from an EMBL/GenBank/DDBJ whole genome shotgun (WGS) entry which is preliminary data.</text>
</comment>
<proteinExistence type="predicted"/>
<accession>A0A9P3G7G8</accession>
<keyword evidence="1" id="KW-0732">Signal</keyword>